<dbReference type="InterPro" id="IPR036412">
    <property type="entry name" value="HAD-like_sf"/>
</dbReference>
<dbReference type="SUPFAM" id="SSF56784">
    <property type="entry name" value="HAD-like"/>
    <property type="match status" value="1"/>
</dbReference>
<dbReference type="NCBIfam" id="TIGR01509">
    <property type="entry name" value="HAD-SF-IA-v3"/>
    <property type="match status" value="1"/>
</dbReference>
<dbReference type="NCBIfam" id="TIGR01549">
    <property type="entry name" value="HAD-SF-IA-v1"/>
    <property type="match status" value="1"/>
</dbReference>
<evidence type="ECO:0000256" key="7">
    <source>
        <dbReference type="ARBA" id="ARBA00023277"/>
    </source>
</evidence>
<comment type="cofactor">
    <cofactor evidence="1">
        <name>Mg(2+)</name>
        <dbReference type="ChEBI" id="CHEBI:18420"/>
    </cofactor>
</comment>
<evidence type="ECO:0000256" key="9">
    <source>
        <dbReference type="ARBA" id="ARBA00044968"/>
    </source>
</evidence>
<accession>A0A8X8IGS0</accession>
<proteinExistence type="inferred from homology"/>
<dbReference type="CDD" id="cd07505">
    <property type="entry name" value="HAD_BPGM-like"/>
    <property type="match status" value="1"/>
</dbReference>
<dbReference type="PANTHER" id="PTHR46193:SF18">
    <property type="entry name" value="HEXITOL PHOSPHATASE B"/>
    <property type="match status" value="1"/>
</dbReference>
<dbReference type="Gene3D" id="3.40.50.1000">
    <property type="entry name" value="HAD superfamily/HAD-like"/>
    <property type="match status" value="1"/>
</dbReference>
<keyword evidence="4" id="KW-0479">Metal-binding</keyword>
<dbReference type="GO" id="GO:0008801">
    <property type="term" value="F:beta-phosphoglucomutase activity"/>
    <property type="evidence" value="ECO:0007669"/>
    <property type="project" value="UniProtKB-EC"/>
</dbReference>
<reference evidence="11 12" key="1">
    <citation type="submission" date="2016-10" db="EMBL/GenBank/DDBJ databases">
        <authorList>
            <person name="Varghese N."/>
            <person name="Submissions S."/>
        </authorList>
    </citation>
    <scope>NUCLEOTIDE SEQUENCE [LARGE SCALE GENOMIC DNA]</scope>
    <source>
        <strain evidence="11 12">DSM 25353</strain>
    </source>
</reference>
<keyword evidence="7" id="KW-0119">Carbohydrate metabolism</keyword>
<evidence type="ECO:0000256" key="4">
    <source>
        <dbReference type="ARBA" id="ARBA00022723"/>
    </source>
</evidence>
<dbReference type="InterPro" id="IPR023214">
    <property type="entry name" value="HAD_sf"/>
</dbReference>
<dbReference type="SFLD" id="SFLDG01135">
    <property type="entry name" value="C1.5.6:_HAD__Beta-PGM__Phospha"/>
    <property type="match status" value="1"/>
</dbReference>
<organism evidence="11 12">
    <name type="scientific">Hydrobacter penzbergensis</name>
    <dbReference type="NCBI Taxonomy" id="1235997"/>
    <lineage>
        <taxon>Bacteria</taxon>
        <taxon>Pseudomonadati</taxon>
        <taxon>Bacteroidota</taxon>
        <taxon>Chitinophagia</taxon>
        <taxon>Chitinophagales</taxon>
        <taxon>Chitinophagaceae</taxon>
        <taxon>Hydrobacter</taxon>
    </lineage>
</organism>
<evidence type="ECO:0000313" key="12">
    <source>
        <dbReference type="Proteomes" id="UP000198711"/>
    </source>
</evidence>
<evidence type="ECO:0000256" key="1">
    <source>
        <dbReference type="ARBA" id="ARBA00001946"/>
    </source>
</evidence>
<dbReference type="AlphaFoldDB" id="A0A8X8IGS0"/>
<comment type="catalytic activity">
    <reaction evidence="8">
        <text>beta-D-glucose 1-phosphate = beta-D-glucose 6-phosphate</text>
        <dbReference type="Rhea" id="RHEA:20113"/>
        <dbReference type="ChEBI" id="CHEBI:57684"/>
        <dbReference type="ChEBI" id="CHEBI:58247"/>
        <dbReference type="EC" id="5.4.2.6"/>
    </reaction>
</comment>
<evidence type="ECO:0000256" key="8">
    <source>
        <dbReference type="ARBA" id="ARBA00044926"/>
    </source>
</evidence>
<dbReference type="NCBIfam" id="TIGR02009">
    <property type="entry name" value="PGMB-YQAB-SF"/>
    <property type="match status" value="1"/>
</dbReference>
<evidence type="ECO:0000256" key="3">
    <source>
        <dbReference type="ARBA" id="ARBA00022553"/>
    </source>
</evidence>
<dbReference type="InterPro" id="IPR023198">
    <property type="entry name" value="PGP-like_dom2"/>
</dbReference>
<evidence type="ECO:0000256" key="5">
    <source>
        <dbReference type="ARBA" id="ARBA00022842"/>
    </source>
</evidence>
<evidence type="ECO:0000256" key="10">
    <source>
        <dbReference type="ARBA" id="ARBA00044991"/>
    </source>
</evidence>
<comment type="caution">
    <text evidence="11">The sequence shown here is derived from an EMBL/GenBank/DDBJ whole genome shotgun (WGS) entry which is preliminary data.</text>
</comment>
<evidence type="ECO:0000256" key="6">
    <source>
        <dbReference type="ARBA" id="ARBA00023235"/>
    </source>
</evidence>
<keyword evidence="5" id="KW-0460">Magnesium</keyword>
<dbReference type="PANTHER" id="PTHR46193">
    <property type="entry name" value="6-PHOSPHOGLUCONATE PHOSPHATASE"/>
    <property type="match status" value="1"/>
</dbReference>
<name>A0A8X8IGS0_9BACT</name>
<dbReference type="SFLD" id="SFLDS00003">
    <property type="entry name" value="Haloacid_Dehalogenase"/>
    <property type="match status" value="1"/>
</dbReference>
<dbReference type="InterPro" id="IPR006439">
    <property type="entry name" value="HAD-SF_hydro_IA"/>
</dbReference>
<gene>
    <name evidence="11" type="ORF">SAMN05444410_10994</name>
</gene>
<dbReference type="EC" id="5.4.2.6" evidence="9"/>
<dbReference type="PRINTS" id="PR00413">
    <property type="entry name" value="HADHALOGNASE"/>
</dbReference>
<dbReference type="GO" id="GO:0046872">
    <property type="term" value="F:metal ion binding"/>
    <property type="evidence" value="ECO:0007669"/>
    <property type="project" value="UniProtKB-KW"/>
</dbReference>
<keyword evidence="6" id="KW-0413">Isomerase</keyword>
<dbReference type="SFLD" id="SFLDG01129">
    <property type="entry name" value="C1.5:_HAD__Beta-PGM__Phosphata"/>
    <property type="match status" value="1"/>
</dbReference>
<dbReference type="Gene3D" id="1.10.150.240">
    <property type="entry name" value="Putative phosphatase, domain 2"/>
    <property type="match status" value="1"/>
</dbReference>
<dbReference type="Pfam" id="PF13419">
    <property type="entry name" value="HAD_2"/>
    <property type="match status" value="1"/>
</dbReference>
<protein>
    <recommendedName>
        <fullName evidence="10">Beta-phosphoglucomutase</fullName>
        <ecNumber evidence="9">5.4.2.6</ecNumber>
    </recommendedName>
</protein>
<dbReference type="InterPro" id="IPR010976">
    <property type="entry name" value="B-phosphoglucomutase_hydrolase"/>
</dbReference>
<comment type="similarity">
    <text evidence="2">Belongs to the HAD-like hydrolase superfamily. CbbY/CbbZ/Gph/YieH family.</text>
</comment>
<dbReference type="Proteomes" id="UP000198711">
    <property type="component" value="Unassembled WGS sequence"/>
</dbReference>
<evidence type="ECO:0000256" key="2">
    <source>
        <dbReference type="ARBA" id="ARBA00006171"/>
    </source>
</evidence>
<dbReference type="InterPro" id="IPR051600">
    <property type="entry name" value="Beta-PGM-like"/>
</dbReference>
<dbReference type="EMBL" id="FNNO01000009">
    <property type="protein sequence ID" value="SDX11932.1"/>
    <property type="molecule type" value="Genomic_DNA"/>
</dbReference>
<dbReference type="InterPro" id="IPR041492">
    <property type="entry name" value="HAD_2"/>
</dbReference>
<sequence>MHLMKKAFLFDMNGTMVDDMQYHVIAWHKIVNEMGANLSLEEVKEQCYGKNEELLERIFPGRFSDEEKQKMSRDKEIAYQQAYKPHLKLLPGLAAFMEKAKQEGIKMGIGSAAITFNIDFVLDGLGIRHYFDAIVSADDVQISKPDPETFTKCADQLGVAHGDCLVFEDATKGVEAAERAGMQSVVITSFHEPEAFSHLPEILFFVQDYNDGQLEGLFQHRN</sequence>
<keyword evidence="3" id="KW-0597">Phosphoprotein</keyword>
<evidence type="ECO:0000313" key="11">
    <source>
        <dbReference type="EMBL" id="SDX11932.1"/>
    </source>
</evidence>
<keyword evidence="12" id="KW-1185">Reference proteome</keyword>